<dbReference type="RefSeq" id="WP_229670196.1">
    <property type="nucleotide sequence ID" value="NZ_BMMZ01000009.1"/>
</dbReference>
<protein>
    <submittedName>
        <fullName evidence="7">FAD-binding protein</fullName>
    </submittedName>
</protein>
<dbReference type="SUPFAM" id="SSF55103">
    <property type="entry name" value="FAD-linked oxidases, C-terminal domain"/>
    <property type="match status" value="1"/>
</dbReference>
<dbReference type="Proteomes" id="UP000613840">
    <property type="component" value="Unassembled WGS sequence"/>
</dbReference>
<dbReference type="InterPro" id="IPR006094">
    <property type="entry name" value="Oxid_FAD_bind_N"/>
</dbReference>
<evidence type="ECO:0000313" key="7">
    <source>
        <dbReference type="EMBL" id="GGL72589.1"/>
    </source>
</evidence>
<dbReference type="Gene3D" id="3.30.465.10">
    <property type="match status" value="1"/>
</dbReference>
<keyword evidence="3" id="KW-0274">FAD</keyword>
<proteinExistence type="predicted"/>
<dbReference type="PANTHER" id="PTHR42934">
    <property type="entry name" value="GLYCOLATE OXIDASE SUBUNIT GLCD"/>
    <property type="match status" value="1"/>
</dbReference>
<accession>A0A917SCK2</accession>
<dbReference type="InterPro" id="IPR016169">
    <property type="entry name" value="FAD-bd_PCMH_sub2"/>
</dbReference>
<dbReference type="Pfam" id="PF02913">
    <property type="entry name" value="FAD-oxidase_C"/>
    <property type="match status" value="1"/>
</dbReference>
<feature type="domain" description="FAD-binding PCMH-type" evidence="6">
    <location>
        <begin position="59"/>
        <end position="237"/>
    </location>
</feature>
<dbReference type="PANTHER" id="PTHR42934:SF1">
    <property type="entry name" value="GLYCOLATE OXIDASE SUBUNIT GLCD"/>
    <property type="match status" value="1"/>
</dbReference>
<evidence type="ECO:0000256" key="5">
    <source>
        <dbReference type="SAM" id="MobiDB-lite"/>
    </source>
</evidence>
<dbReference type="EMBL" id="BMMZ01000009">
    <property type="protein sequence ID" value="GGL72589.1"/>
    <property type="molecule type" value="Genomic_DNA"/>
</dbReference>
<dbReference type="InterPro" id="IPR016171">
    <property type="entry name" value="Vanillyl_alc_oxidase_C-sub2"/>
</dbReference>
<dbReference type="PROSITE" id="PS51387">
    <property type="entry name" value="FAD_PCMH"/>
    <property type="match status" value="1"/>
</dbReference>
<feature type="region of interest" description="Disordered" evidence="5">
    <location>
        <begin position="484"/>
        <end position="506"/>
    </location>
</feature>
<keyword evidence="8" id="KW-1185">Reference proteome</keyword>
<dbReference type="InterPro" id="IPR016166">
    <property type="entry name" value="FAD-bd_PCMH"/>
</dbReference>
<evidence type="ECO:0000256" key="3">
    <source>
        <dbReference type="ARBA" id="ARBA00022827"/>
    </source>
</evidence>
<comment type="caution">
    <text evidence="7">The sequence shown here is derived from an EMBL/GenBank/DDBJ whole genome shotgun (WGS) entry which is preliminary data.</text>
</comment>
<dbReference type="SUPFAM" id="SSF56176">
    <property type="entry name" value="FAD-binding/transporter-associated domain-like"/>
    <property type="match status" value="1"/>
</dbReference>
<dbReference type="Pfam" id="PF01565">
    <property type="entry name" value="FAD_binding_4"/>
    <property type="match status" value="1"/>
</dbReference>
<evidence type="ECO:0000259" key="6">
    <source>
        <dbReference type="PROSITE" id="PS51387"/>
    </source>
</evidence>
<dbReference type="InterPro" id="IPR016164">
    <property type="entry name" value="FAD-linked_Oxase-like_C"/>
</dbReference>
<evidence type="ECO:0000313" key="8">
    <source>
        <dbReference type="Proteomes" id="UP000613840"/>
    </source>
</evidence>
<gene>
    <name evidence="7" type="primary">glcD</name>
    <name evidence="7" type="ORF">GCM10011575_33560</name>
</gene>
<dbReference type="Gene3D" id="3.30.70.2740">
    <property type="match status" value="1"/>
</dbReference>
<keyword evidence="2" id="KW-0285">Flavoprotein</keyword>
<reference evidence="7" key="1">
    <citation type="journal article" date="2014" name="Int. J. Syst. Evol. Microbiol.">
        <title>Complete genome sequence of Corynebacterium casei LMG S-19264T (=DSM 44701T), isolated from a smear-ripened cheese.</title>
        <authorList>
            <consortium name="US DOE Joint Genome Institute (JGI-PGF)"/>
            <person name="Walter F."/>
            <person name="Albersmeier A."/>
            <person name="Kalinowski J."/>
            <person name="Ruckert C."/>
        </authorList>
    </citation>
    <scope>NUCLEOTIDE SEQUENCE</scope>
    <source>
        <strain evidence="7">CGMCC 4.7306</strain>
    </source>
</reference>
<keyword evidence="4" id="KW-0560">Oxidoreductase</keyword>
<dbReference type="Gene3D" id="1.10.45.10">
    <property type="entry name" value="Vanillyl-alcohol Oxidase, Chain A, domain 4"/>
    <property type="match status" value="1"/>
</dbReference>
<name>A0A917SCK2_9ACTN</name>
<evidence type="ECO:0000256" key="4">
    <source>
        <dbReference type="ARBA" id="ARBA00023002"/>
    </source>
</evidence>
<evidence type="ECO:0000256" key="1">
    <source>
        <dbReference type="ARBA" id="ARBA00001974"/>
    </source>
</evidence>
<organism evidence="7 8">
    <name type="scientific">Microlunatus endophyticus</name>
    <dbReference type="NCBI Taxonomy" id="1716077"/>
    <lineage>
        <taxon>Bacteria</taxon>
        <taxon>Bacillati</taxon>
        <taxon>Actinomycetota</taxon>
        <taxon>Actinomycetes</taxon>
        <taxon>Propionibacteriales</taxon>
        <taxon>Propionibacteriaceae</taxon>
        <taxon>Microlunatus</taxon>
    </lineage>
</organism>
<dbReference type="InterPro" id="IPR036318">
    <property type="entry name" value="FAD-bd_PCMH-like_sf"/>
</dbReference>
<reference evidence="7" key="2">
    <citation type="submission" date="2020-09" db="EMBL/GenBank/DDBJ databases">
        <authorList>
            <person name="Sun Q."/>
            <person name="Zhou Y."/>
        </authorList>
    </citation>
    <scope>NUCLEOTIDE SEQUENCE</scope>
    <source>
        <strain evidence="7">CGMCC 4.7306</strain>
    </source>
</reference>
<dbReference type="GO" id="GO:0071949">
    <property type="term" value="F:FAD binding"/>
    <property type="evidence" value="ECO:0007669"/>
    <property type="project" value="InterPro"/>
</dbReference>
<feature type="region of interest" description="Disordered" evidence="5">
    <location>
        <begin position="1"/>
        <end position="22"/>
    </location>
</feature>
<dbReference type="AlphaFoldDB" id="A0A917SCK2"/>
<sequence>MPHPTSHPVTGTELGASEPAAAGRATAARSAFQAAFPPEQLVTDAVGLKAYECDGLTAFRMRPALVVLAESTEDVARAVRICAEYGVSFVPRGAGTGLSGGALPGPDSVVISTARMRKVLAIDADNRRMTVQPGMANSAVSAAAEPYGLYFAPDPSSQIVCSVGGNVAENSGGAHCLKYGFTTNHIHAVTVVTPMGEVVQLGGNSADPIGPDLLAVFIGSEGTLGIVTEIIVKLLVRPVAVRTLVADFATAEQAADAVSGLVSHGVIPAAVEMLDQLAISAVETATHAGYNRDAGAALVIEVDGFDAAVGEEFEIAERLCRDNHATNIRIAQTPHERDLIWKGRKSAFAAMGRISPAYLVQDGVIPRTRLAEVLTRIDQLANAAALRVANVFHAGDGNLHPLVLFDSDNAEETERAEQLSTAIAELCVAFGGALSGEHGIGADKACSMPTMFSDDDLDTMQRVRNAFNPDGLANPDKIFPTPRLCGERSGKYRPHPLETTGLIGRG</sequence>
<dbReference type="InterPro" id="IPR004113">
    <property type="entry name" value="FAD-bd_oxidored_4_C"/>
</dbReference>
<evidence type="ECO:0000256" key="2">
    <source>
        <dbReference type="ARBA" id="ARBA00022630"/>
    </source>
</evidence>
<dbReference type="InterPro" id="IPR051914">
    <property type="entry name" value="FAD-linked_OxidoTrans_Type4"/>
</dbReference>
<comment type="cofactor">
    <cofactor evidence="1">
        <name>FAD</name>
        <dbReference type="ChEBI" id="CHEBI:57692"/>
    </cofactor>
</comment>
<dbReference type="GO" id="GO:0016491">
    <property type="term" value="F:oxidoreductase activity"/>
    <property type="evidence" value="ECO:0007669"/>
    <property type="project" value="UniProtKB-KW"/>
</dbReference>